<gene>
    <name evidence="4" type="ORF">ATK36_4376</name>
</gene>
<reference evidence="4 5" key="1">
    <citation type="submission" date="2017-10" db="EMBL/GenBank/DDBJ databases">
        <title>Sequencing the genomes of 1000 actinobacteria strains.</title>
        <authorList>
            <person name="Klenk H.-P."/>
        </authorList>
    </citation>
    <scope>NUCLEOTIDE SEQUENCE [LARGE SCALE GENOMIC DNA]</scope>
    <source>
        <strain evidence="4 5">DSM 46092</strain>
    </source>
</reference>
<feature type="region of interest" description="Disordered" evidence="1">
    <location>
        <begin position="204"/>
        <end position="244"/>
    </location>
</feature>
<dbReference type="Proteomes" id="UP000243542">
    <property type="component" value="Unassembled WGS sequence"/>
</dbReference>
<feature type="domain" description="DUF7168" evidence="3">
    <location>
        <begin position="75"/>
        <end position="170"/>
    </location>
</feature>
<organism evidence="4 5">
    <name type="scientific">Amycolatopsis sulphurea</name>
    <dbReference type="NCBI Taxonomy" id="76022"/>
    <lineage>
        <taxon>Bacteria</taxon>
        <taxon>Bacillati</taxon>
        <taxon>Actinomycetota</taxon>
        <taxon>Actinomycetes</taxon>
        <taxon>Pseudonocardiales</taxon>
        <taxon>Pseudonocardiaceae</taxon>
        <taxon>Amycolatopsis</taxon>
    </lineage>
</organism>
<comment type="caution">
    <text evidence="4">The sequence shown here is derived from an EMBL/GenBank/DDBJ whole genome shotgun (WGS) entry which is preliminary data.</text>
</comment>
<keyword evidence="5" id="KW-1185">Reference proteome</keyword>
<dbReference type="RefSeq" id="WP_098513177.1">
    <property type="nucleotide sequence ID" value="NZ_JBIAKZ010000049.1"/>
</dbReference>
<dbReference type="Pfam" id="PF10979">
    <property type="entry name" value="DUF2786"/>
    <property type="match status" value="1"/>
</dbReference>
<dbReference type="InterPro" id="IPR024498">
    <property type="entry name" value="DUF2786"/>
</dbReference>
<evidence type="ECO:0000259" key="3">
    <source>
        <dbReference type="Pfam" id="PF23771"/>
    </source>
</evidence>
<dbReference type="InterPro" id="IPR055592">
    <property type="entry name" value="DUF7168"/>
</dbReference>
<evidence type="ECO:0000256" key="1">
    <source>
        <dbReference type="SAM" id="MobiDB-lite"/>
    </source>
</evidence>
<evidence type="ECO:0000259" key="2">
    <source>
        <dbReference type="Pfam" id="PF10979"/>
    </source>
</evidence>
<dbReference type="AlphaFoldDB" id="A0A2A9FEP2"/>
<accession>A0A2A9FEP2</accession>
<proteinExistence type="predicted"/>
<dbReference type="Pfam" id="PF23771">
    <property type="entry name" value="DUF7168"/>
    <property type="match status" value="1"/>
</dbReference>
<evidence type="ECO:0000313" key="4">
    <source>
        <dbReference type="EMBL" id="PFG49236.1"/>
    </source>
</evidence>
<evidence type="ECO:0000313" key="5">
    <source>
        <dbReference type="Proteomes" id="UP000243542"/>
    </source>
</evidence>
<protein>
    <submittedName>
        <fullName evidence="4">Uncharacterized protein DUF2786</fullName>
    </submittedName>
</protein>
<name>A0A2A9FEP2_9PSEU</name>
<sequence>MPAYDSQLERVRKLLAKAEDPAVTAEEAELYNTKAAELIARHGIDDAVLAAAGHGSDEITVLTLPIENPYSRDKASLLTSIAYPLRCRTLLHRAGQSVESVTVFGFRSDLGRVELLFTSLLLQASTQLNRVRPEQRMFHESLAAYRRTWLNGFARAVHERLQRAEAKAARDHRPTAPGQPSAELVIHDRTTVVQQAFDREYGDLRTASPRRLSGTGYREGHRAGTRATLDPAALSRQRPALPVR</sequence>
<dbReference type="EMBL" id="PDJK01000002">
    <property type="protein sequence ID" value="PFG49236.1"/>
    <property type="molecule type" value="Genomic_DNA"/>
</dbReference>
<feature type="domain" description="DUF2786" evidence="2">
    <location>
        <begin position="8"/>
        <end position="45"/>
    </location>
</feature>